<dbReference type="RefSeq" id="WP_220211339.1">
    <property type="nucleotide sequence ID" value="NZ_BNJK01000003.1"/>
</dbReference>
<organism evidence="1 2">
    <name type="scientific">Reticulibacter mediterranei</name>
    <dbReference type="NCBI Taxonomy" id="2778369"/>
    <lineage>
        <taxon>Bacteria</taxon>
        <taxon>Bacillati</taxon>
        <taxon>Chloroflexota</taxon>
        <taxon>Ktedonobacteria</taxon>
        <taxon>Ktedonobacterales</taxon>
        <taxon>Reticulibacteraceae</taxon>
        <taxon>Reticulibacter</taxon>
    </lineage>
</organism>
<comment type="caution">
    <text evidence="1">The sequence shown here is derived from an EMBL/GenBank/DDBJ whole genome shotgun (WGS) entry which is preliminary data.</text>
</comment>
<sequence length="257" mass="29052">MFDPSKCRGNNLRTDLRVLAQECEREAMKLAVRVRARRAGYRARGRAEALRNVARWLEKIAANSFMLIDLATNVTDAMMCLRANADDEEDDAKPKYGKHQQRREVSAQRRFIALARGRAGAYAEVGEVLSHLLLVYYPAEEFPLTLAADSMSYDEWLNLAERDEMLPEDEGAVRSEKLPLIGNQSVEDICLSVLLERDRSSHLLLPDGRWRSPEAEMGSDGCTNGAGALRYSHDMEYFCASSTREVLPHSKQKEDVQ</sequence>
<gene>
    <name evidence="1" type="ORF">KSF_108010</name>
</gene>
<proteinExistence type="predicted"/>
<keyword evidence="2" id="KW-1185">Reference proteome</keyword>
<evidence type="ECO:0000313" key="1">
    <source>
        <dbReference type="EMBL" id="GHP00754.1"/>
    </source>
</evidence>
<dbReference type="Proteomes" id="UP000597444">
    <property type="component" value="Unassembled WGS sequence"/>
</dbReference>
<name>A0A8J3IYC8_9CHLR</name>
<reference evidence="1" key="1">
    <citation type="submission" date="2020-10" db="EMBL/GenBank/DDBJ databases">
        <title>Taxonomic study of unclassified bacteria belonging to the class Ktedonobacteria.</title>
        <authorList>
            <person name="Yabe S."/>
            <person name="Wang C.M."/>
            <person name="Zheng Y."/>
            <person name="Sakai Y."/>
            <person name="Cavaletti L."/>
            <person name="Monciardini P."/>
            <person name="Donadio S."/>
        </authorList>
    </citation>
    <scope>NUCLEOTIDE SEQUENCE</scope>
    <source>
        <strain evidence="1">ID150040</strain>
    </source>
</reference>
<evidence type="ECO:0000313" key="2">
    <source>
        <dbReference type="Proteomes" id="UP000597444"/>
    </source>
</evidence>
<accession>A0A8J3IYC8</accession>
<protein>
    <submittedName>
        <fullName evidence="1">Uncharacterized protein</fullName>
    </submittedName>
</protein>
<dbReference type="AlphaFoldDB" id="A0A8J3IYC8"/>
<dbReference type="EMBL" id="BNJK01000003">
    <property type="protein sequence ID" value="GHP00754.1"/>
    <property type="molecule type" value="Genomic_DNA"/>
</dbReference>